<evidence type="ECO:0000256" key="7">
    <source>
        <dbReference type="ARBA" id="ARBA00023237"/>
    </source>
</evidence>
<evidence type="ECO:0000256" key="4">
    <source>
        <dbReference type="ARBA" id="ARBA00022452"/>
    </source>
</evidence>
<dbReference type="Proteomes" id="UP000239872">
    <property type="component" value="Unassembled WGS sequence"/>
</dbReference>
<keyword evidence="3" id="KW-0813">Transport</keyword>
<comment type="subcellular location">
    <subcellularLocation>
        <location evidence="1">Cell outer membrane</location>
    </subcellularLocation>
</comment>
<proteinExistence type="inferred from homology"/>
<feature type="chain" id="PRO_5015521906" description="TolC family protein" evidence="9">
    <location>
        <begin position="21"/>
        <end position="448"/>
    </location>
</feature>
<keyword evidence="11" id="KW-1185">Reference proteome</keyword>
<evidence type="ECO:0000256" key="5">
    <source>
        <dbReference type="ARBA" id="ARBA00022692"/>
    </source>
</evidence>
<dbReference type="GO" id="GO:0015562">
    <property type="term" value="F:efflux transmembrane transporter activity"/>
    <property type="evidence" value="ECO:0007669"/>
    <property type="project" value="InterPro"/>
</dbReference>
<comment type="caution">
    <text evidence="10">The sequence shown here is derived from an EMBL/GenBank/DDBJ whole genome shotgun (WGS) entry which is preliminary data.</text>
</comment>
<dbReference type="EMBL" id="PPSL01000003">
    <property type="protein sequence ID" value="PQJ10862.1"/>
    <property type="molecule type" value="Genomic_DNA"/>
</dbReference>
<dbReference type="AlphaFoldDB" id="A0A2S7SV94"/>
<evidence type="ECO:0008006" key="12">
    <source>
        <dbReference type="Google" id="ProtNLM"/>
    </source>
</evidence>
<evidence type="ECO:0000313" key="10">
    <source>
        <dbReference type="EMBL" id="PQJ10862.1"/>
    </source>
</evidence>
<dbReference type="GO" id="GO:0009279">
    <property type="term" value="C:cell outer membrane"/>
    <property type="evidence" value="ECO:0007669"/>
    <property type="project" value="UniProtKB-SubCell"/>
</dbReference>
<keyword evidence="6" id="KW-0472">Membrane</keyword>
<dbReference type="Pfam" id="PF02321">
    <property type="entry name" value="OEP"/>
    <property type="match status" value="1"/>
</dbReference>
<reference evidence="10 11" key="1">
    <citation type="submission" date="2018-01" db="EMBL/GenBank/DDBJ databases">
        <title>A novel member of the phylum Bacteroidetes isolated from glacier ice.</title>
        <authorList>
            <person name="Liu Q."/>
            <person name="Xin Y.-H."/>
        </authorList>
    </citation>
    <scope>NUCLEOTIDE SEQUENCE [LARGE SCALE GENOMIC DNA]</scope>
    <source>
        <strain evidence="10 11">RB1R16</strain>
    </source>
</reference>
<dbReference type="SUPFAM" id="SSF56954">
    <property type="entry name" value="Outer membrane efflux proteins (OEP)"/>
    <property type="match status" value="1"/>
</dbReference>
<protein>
    <recommendedName>
        <fullName evidence="12">TolC family protein</fullName>
    </recommendedName>
</protein>
<evidence type="ECO:0000256" key="8">
    <source>
        <dbReference type="SAM" id="Coils"/>
    </source>
</evidence>
<organism evidence="10 11">
    <name type="scientific">Flavipsychrobacter stenotrophus</name>
    <dbReference type="NCBI Taxonomy" id="2077091"/>
    <lineage>
        <taxon>Bacteria</taxon>
        <taxon>Pseudomonadati</taxon>
        <taxon>Bacteroidota</taxon>
        <taxon>Chitinophagia</taxon>
        <taxon>Chitinophagales</taxon>
        <taxon>Chitinophagaceae</taxon>
        <taxon>Flavipsychrobacter</taxon>
    </lineage>
</organism>
<evidence type="ECO:0000256" key="6">
    <source>
        <dbReference type="ARBA" id="ARBA00023136"/>
    </source>
</evidence>
<keyword evidence="9" id="KW-0732">Signal</keyword>
<dbReference type="GO" id="GO:1990281">
    <property type="term" value="C:efflux pump complex"/>
    <property type="evidence" value="ECO:0007669"/>
    <property type="project" value="TreeGrafter"/>
</dbReference>
<dbReference type="PANTHER" id="PTHR30026:SF20">
    <property type="entry name" value="OUTER MEMBRANE PROTEIN TOLC"/>
    <property type="match status" value="1"/>
</dbReference>
<accession>A0A2S7SV94</accession>
<dbReference type="InterPro" id="IPR003423">
    <property type="entry name" value="OMP_efflux"/>
</dbReference>
<comment type="similarity">
    <text evidence="2">Belongs to the outer membrane factor (OMF) (TC 1.B.17) family.</text>
</comment>
<dbReference type="InterPro" id="IPR051906">
    <property type="entry name" value="TolC-like"/>
</dbReference>
<sequence>MRRIYIALITLLAAGSAARAQDGATKNMSLQDCMDYAMKHNYSVKNAQLDVLIQNAQNNQTVSIALPQISGKADLNYFIAPQSSFLDASTFDRTIPPGTIVPIAFSLHYAASASVSASQILFDPSVAIALQARTALVDLSKQTGKVTEATVKYNVMKSYYSIIVAKNQLEILKTSMEIVRSMEHEMDVMKQTGVVEQIDVERNSVQVNNLVNDSIKIANLVTLTEQVLKYQMGMDINAPVVLTDNNLDAHIASSTTLLNEEQTYVKVPEYSLTLTGLKLNEYNLKRYKMAALPSLIAVGSFGYNYGENNFGKLFGFSNYKDYSLVGLQLNVPIFSGLKRTNQVKETQYNIEKAKNNIENLKLGLDFQTSQSKTSLRNAIIQYQSQKRNVTLAESVLDLARKKYKAGVGSNQEVTLAQTEQLRAQNSYFSTLIDIINAEADLKKALGQL</sequence>
<keyword evidence="8" id="KW-0175">Coiled coil</keyword>
<dbReference type="OrthoDB" id="367883at2"/>
<feature type="coiled-coil region" evidence="8">
    <location>
        <begin position="343"/>
        <end position="370"/>
    </location>
</feature>
<dbReference type="GO" id="GO:0015288">
    <property type="term" value="F:porin activity"/>
    <property type="evidence" value="ECO:0007669"/>
    <property type="project" value="TreeGrafter"/>
</dbReference>
<evidence type="ECO:0000313" key="11">
    <source>
        <dbReference type="Proteomes" id="UP000239872"/>
    </source>
</evidence>
<dbReference type="RefSeq" id="WP_105039589.1">
    <property type="nucleotide sequence ID" value="NZ_PPSL01000003.1"/>
</dbReference>
<gene>
    <name evidence="10" type="ORF">CJD36_012895</name>
</gene>
<feature type="signal peptide" evidence="9">
    <location>
        <begin position="1"/>
        <end position="20"/>
    </location>
</feature>
<dbReference type="PANTHER" id="PTHR30026">
    <property type="entry name" value="OUTER MEMBRANE PROTEIN TOLC"/>
    <property type="match status" value="1"/>
</dbReference>
<evidence type="ECO:0000256" key="2">
    <source>
        <dbReference type="ARBA" id="ARBA00007613"/>
    </source>
</evidence>
<dbReference type="Gene3D" id="1.20.1600.10">
    <property type="entry name" value="Outer membrane efflux proteins (OEP)"/>
    <property type="match status" value="1"/>
</dbReference>
<evidence type="ECO:0000256" key="1">
    <source>
        <dbReference type="ARBA" id="ARBA00004442"/>
    </source>
</evidence>
<evidence type="ECO:0000256" key="3">
    <source>
        <dbReference type="ARBA" id="ARBA00022448"/>
    </source>
</evidence>
<keyword evidence="7" id="KW-0998">Cell outer membrane</keyword>
<keyword evidence="5" id="KW-0812">Transmembrane</keyword>
<keyword evidence="4" id="KW-1134">Transmembrane beta strand</keyword>
<name>A0A2S7SV94_9BACT</name>
<evidence type="ECO:0000256" key="9">
    <source>
        <dbReference type="SAM" id="SignalP"/>
    </source>
</evidence>